<sequence>MKLIVGSVHLLRNKKLLDWTCRRDCRPCHHAFICETSSRESYFLFSEVVLVRMQSSGPFLIILENLPEFQWN</sequence>
<dbReference type="CTD" id="68918503"/>
<accession>B6IMA7</accession>
<reference evidence="1 2" key="2">
    <citation type="journal article" date="2011" name="PLoS Genet.">
        <title>Caenorhabditis briggsae recombinant inbred line genotypes reveal inter-strain incompatibility and the evolution of recombination.</title>
        <authorList>
            <person name="Ross J.A."/>
            <person name="Koboldt D.C."/>
            <person name="Staisch J.E."/>
            <person name="Chamberlin H.M."/>
            <person name="Gupta B.P."/>
            <person name="Miller R.D."/>
            <person name="Baird S.E."/>
            <person name="Haag E.S."/>
        </authorList>
    </citation>
    <scope>NUCLEOTIDE SEQUENCE [LARGE SCALE GENOMIC DNA]</scope>
    <source>
        <strain evidence="1 2">AF16</strain>
    </source>
</reference>
<proteinExistence type="predicted"/>
<organism evidence="1 2">
    <name type="scientific">Caenorhabditis briggsae</name>
    <dbReference type="NCBI Taxonomy" id="6238"/>
    <lineage>
        <taxon>Eukaryota</taxon>
        <taxon>Metazoa</taxon>
        <taxon>Ecdysozoa</taxon>
        <taxon>Nematoda</taxon>
        <taxon>Chromadorea</taxon>
        <taxon>Rhabditida</taxon>
        <taxon>Rhabditina</taxon>
        <taxon>Rhabditomorpha</taxon>
        <taxon>Rhabditoidea</taxon>
        <taxon>Rhabditidae</taxon>
        <taxon>Peloderinae</taxon>
        <taxon>Caenorhabditis</taxon>
    </lineage>
</organism>
<protein>
    <submittedName>
        <fullName evidence="1">Protein CBG27043</fullName>
    </submittedName>
</protein>
<dbReference type="RefSeq" id="XP_045100594.1">
    <property type="nucleotide sequence ID" value="XM_045237457.1"/>
</dbReference>
<dbReference type="InParanoid" id="B6IMA7"/>
<dbReference type="KEGG" id="cbr:CBG_27043"/>
<keyword evidence="2" id="KW-1185">Reference proteome</keyword>
<dbReference type="Proteomes" id="UP000008549">
    <property type="component" value="Unassembled WGS sequence"/>
</dbReference>
<dbReference type="EMBL" id="HE601533">
    <property type="protein sequence ID" value="CAS01037.1"/>
    <property type="molecule type" value="Genomic_DNA"/>
</dbReference>
<reference evidence="1 2" key="1">
    <citation type="journal article" date="2003" name="PLoS Biol.">
        <title>The genome sequence of Caenorhabditis briggsae: a platform for comparative genomics.</title>
        <authorList>
            <person name="Stein L.D."/>
            <person name="Bao Z."/>
            <person name="Blasiar D."/>
            <person name="Blumenthal T."/>
            <person name="Brent M.R."/>
            <person name="Chen N."/>
            <person name="Chinwalla A."/>
            <person name="Clarke L."/>
            <person name="Clee C."/>
            <person name="Coghlan A."/>
            <person name="Coulson A."/>
            <person name="D'Eustachio P."/>
            <person name="Fitch D.H."/>
            <person name="Fulton L.A."/>
            <person name="Fulton R.E."/>
            <person name="Griffiths-Jones S."/>
            <person name="Harris T.W."/>
            <person name="Hillier L.W."/>
            <person name="Kamath R."/>
            <person name="Kuwabara P.E."/>
            <person name="Mardis E.R."/>
            <person name="Marra M.A."/>
            <person name="Miner T.L."/>
            <person name="Minx P."/>
            <person name="Mullikin J.C."/>
            <person name="Plumb R.W."/>
            <person name="Rogers J."/>
            <person name="Schein J.E."/>
            <person name="Sohrmann M."/>
            <person name="Spieth J."/>
            <person name="Stajich J.E."/>
            <person name="Wei C."/>
            <person name="Willey D."/>
            <person name="Wilson R.K."/>
            <person name="Durbin R."/>
            <person name="Waterston R.H."/>
        </authorList>
    </citation>
    <scope>NUCLEOTIDE SEQUENCE [LARGE SCALE GENOMIC DNA]</scope>
    <source>
        <strain evidence="1 2">AF16</strain>
    </source>
</reference>
<dbReference type="AlphaFoldDB" id="B6IMA7"/>
<dbReference type="GeneID" id="68918503"/>
<evidence type="ECO:0000313" key="2">
    <source>
        <dbReference type="Proteomes" id="UP000008549"/>
    </source>
</evidence>
<name>B6IMA7_CAEBR</name>
<gene>
    <name evidence="1" type="ORF">CBG27043</name>
    <name evidence="1" type="ORF">CBG_27043</name>
</gene>
<dbReference type="HOGENOM" id="CLU_2724496_0_0_1"/>
<evidence type="ECO:0000313" key="1">
    <source>
        <dbReference type="EMBL" id="CAS01037.1"/>
    </source>
</evidence>